<name>A0A836BBK6_9CHLO</name>
<evidence type="ECO:0000256" key="1">
    <source>
        <dbReference type="RuleBase" id="RU368011"/>
    </source>
</evidence>
<proteinExistence type="inferred from homology"/>
<dbReference type="AlphaFoldDB" id="A0A836BBK6"/>
<evidence type="ECO:0000256" key="2">
    <source>
        <dbReference type="SAM" id="Coils"/>
    </source>
</evidence>
<keyword evidence="1" id="KW-0131">Cell cycle</keyword>
<keyword evidence="2" id="KW-0175">Coiled coil</keyword>
<dbReference type="EMBL" id="JAEHOD010000003">
    <property type="protein sequence ID" value="KAG2453621.1"/>
    <property type="molecule type" value="Genomic_DNA"/>
</dbReference>
<keyword evidence="1" id="KW-0498">Mitosis</keyword>
<sequence length="197" mass="22154">MARATELFAEEVHVMKALYQDYNRRTDIDTIAATEQDINDLCETCTSREADACNAIKELQKQVQELEVGATYPQKEGVHAERVAALRRQIDVAKQLIEELDEESRSVEKQRQMIEAQLQEAQKSAQEAASVMSADEAITKHQLSLFAHITRVTWRSDQQPLVAGTVSDSATGDIRLFSFDPAASSRFELVNALWELL</sequence>
<keyword evidence="1" id="KW-0137">Centromere</keyword>
<comment type="subcellular location">
    <subcellularLocation>
        <location evidence="1">Nucleus</location>
    </subcellularLocation>
    <subcellularLocation>
        <location evidence="1">Chromosome</location>
        <location evidence="1">Centromere</location>
        <location evidence="1">Kinetochore</location>
    </subcellularLocation>
</comment>
<dbReference type="GO" id="GO:0000776">
    <property type="term" value="C:kinetochore"/>
    <property type="evidence" value="ECO:0007669"/>
    <property type="project" value="UniProtKB-KW"/>
</dbReference>
<dbReference type="OrthoDB" id="49185at2759"/>
<protein>
    <recommendedName>
        <fullName evidence="1">Kinetochore protein Spc24</fullName>
    </recommendedName>
</protein>
<dbReference type="Proteomes" id="UP000613740">
    <property type="component" value="Unassembled WGS sequence"/>
</dbReference>
<accession>A0A836BBK6</accession>
<dbReference type="InterPro" id="IPR013252">
    <property type="entry name" value="Ndc80_Spc24"/>
</dbReference>
<keyword evidence="1" id="KW-0132">Cell division</keyword>
<feature type="coiled-coil region" evidence="2">
    <location>
        <begin position="83"/>
        <end position="131"/>
    </location>
</feature>
<comment type="function">
    <text evidence="1">Acts as a component of the essential kinetochore-associated NDC80 complex, which is required for chromosome segregation and spindle checkpoint activity.</text>
</comment>
<organism evidence="3 4">
    <name type="scientific">Chlamydomonas schloesseri</name>
    <dbReference type="NCBI Taxonomy" id="2026947"/>
    <lineage>
        <taxon>Eukaryota</taxon>
        <taxon>Viridiplantae</taxon>
        <taxon>Chlorophyta</taxon>
        <taxon>core chlorophytes</taxon>
        <taxon>Chlorophyceae</taxon>
        <taxon>CS clade</taxon>
        <taxon>Chlamydomonadales</taxon>
        <taxon>Chlamydomonadaceae</taxon>
        <taxon>Chlamydomonas</taxon>
    </lineage>
</organism>
<dbReference type="GO" id="GO:0051301">
    <property type="term" value="P:cell division"/>
    <property type="evidence" value="ECO:0007669"/>
    <property type="project" value="UniProtKB-UniRule"/>
</dbReference>
<comment type="caution">
    <text evidence="3">The sequence shown here is derived from an EMBL/GenBank/DDBJ whole genome shotgun (WGS) entry which is preliminary data.</text>
</comment>
<evidence type="ECO:0000313" key="3">
    <source>
        <dbReference type="EMBL" id="KAG2453621.1"/>
    </source>
</evidence>
<keyword evidence="1" id="KW-0158">Chromosome</keyword>
<dbReference type="GO" id="GO:0005634">
    <property type="term" value="C:nucleus"/>
    <property type="evidence" value="ECO:0007669"/>
    <property type="project" value="UniProtKB-SubCell"/>
</dbReference>
<dbReference type="Pfam" id="PF08286">
    <property type="entry name" value="Spc24"/>
    <property type="match status" value="1"/>
</dbReference>
<comment type="subunit">
    <text evidence="1">Component of the NDC80 complex.</text>
</comment>
<keyword evidence="4" id="KW-1185">Reference proteome</keyword>
<dbReference type="Gene3D" id="3.30.160.570">
    <property type="entry name" value="Ncd80 complex, Spc24 subunit"/>
    <property type="match status" value="1"/>
</dbReference>
<gene>
    <name evidence="3" type="ORF">HYH02_001836</name>
</gene>
<keyword evidence="1" id="KW-0539">Nucleus</keyword>
<reference evidence="3" key="1">
    <citation type="journal article" date="2020" name="bioRxiv">
        <title>Comparative genomics of Chlamydomonas.</title>
        <authorList>
            <person name="Craig R.J."/>
            <person name="Hasan A.R."/>
            <person name="Ness R.W."/>
            <person name="Keightley P.D."/>
        </authorList>
    </citation>
    <scope>NUCLEOTIDE SEQUENCE</scope>
    <source>
        <strain evidence="3">CCAP 11/173</strain>
    </source>
</reference>
<evidence type="ECO:0000313" key="4">
    <source>
        <dbReference type="Proteomes" id="UP000613740"/>
    </source>
</evidence>
<keyword evidence="1" id="KW-0995">Kinetochore</keyword>
<comment type="similarity">
    <text evidence="1">Belongs to the SPC24 family.</text>
</comment>